<dbReference type="Proteomes" id="UP001242313">
    <property type="component" value="Unassembled WGS sequence"/>
</dbReference>
<dbReference type="EMBL" id="JAUSUN010000004">
    <property type="protein sequence ID" value="MDQ0412680.1"/>
    <property type="molecule type" value="Genomic_DNA"/>
</dbReference>
<accession>A0ABU0FS81</accession>
<reference evidence="1 2" key="1">
    <citation type="submission" date="2023-07" db="EMBL/GenBank/DDBJ databases">
        <title>Genomic Encyclopedia of Type Strains, Phase IV (KMG-IV): sequencing the most valuable type-strain genomes for metagenomic binning, comparative biology and taxonomic classification.</title>
        <authorList>
            <person name="Goeker M."/>
        </authorList>
    </citation>
    <scope>NUCLEOTIDE SEQUENCE [LARGE SCALE GENOMIC DNA]</scope>
    <source>
        <strain evidence="1 2">DSM 19598</strain>
    </source>
</reference>
<proteinExistence type="predicted"/>
<evidence type="ECO:0000313" key="1">
    <source>
        <dbReference type="EMBL" id="MDQ0412680.1"/>
    </source>
</evidence>
<comment type="caution">
    <text evidence="1">The sequence shown here is derived from an EMBL/GenBank/DDBJ whole genome shotgun (WGS) entry which is preliminary data.</text>
</comment>
<name>A0ABU0FS81_9BACI</name>
<protein>
    <submittedName>
        <fullName evidence="1">Uncharacterized protein</fullName>
    </submittedName>
</protein>
<gene>
    <name evidence="1" type="ORF">J2S25_000860</name>
</gene>
<keyword evidence="2" id="KW-1185">Reference proteome</keyword>
<organism evidence="1 2">
    <name type="scientific">Mesobacillus stamsii</name>
    <dbReference type="NCBI Taxonomy" id="225347"/>
    <lineage>
        <taxon>Bacteria</taxon>
        <taxon>Bacillati</taxon>
        <taxon>Bacillota</taxon>
        <taxon>Bacilli</taxon>
        <taxon>Bacillales</taxon>
        <taxon>Bacillaceae</taxon>
        <taxon>Mesobacillus</taxon>
    </lineage>
</organism>
<dbReference type="RefSeq" id="WP_307191270.1">
    <property type="nucleotide sequence ID" value="NZ_JAUSUN010000004.1"/>
</dbReference>
<sequence>MFKINDIDFEPVLKEVREIMDPLYVKHECLHEMLQEFYGKKDFESDTVNYLLRKIDELNGRMDILRDVRDYLTNMVAGVPFYVDTRVGMYMARFGLTEEQAQLLVDVYKEHRRSMGSEDRKKYLLAAAHKVRWVQEENCLHVHFGDTWWHYSADGWW</sequence>
<evidence type="ECO:0000313" key="2">
    <source>
        <dbReference type="Proteomes" id="UP001242313"/>
    </source>
</evidence>